<evidence type="ECO:0000313" key="3">
    <source>
        <dbReference type="Proteomes" id="UP000266615"/>
    </source>
</evidence>
<accession>A0A3A4F220</accession>
<feature type="region of interest" description="Disordered" evidence="1">
    <location>
        <begin position="35"/>
        <end position="63"/>
    </location>
</feature>
<keyword evidence="3" id="KW-1185">Reference proteome</keyword>
<dbReference type="Proteomes" id="UP000266615">
    <property type="component" value="Unassembled WGS sequence"/>
</dbReference>
<dbReference type="AlphaFoldDB" id="A0A3A4F220"/>
<evidence type="ECO:0008006" key="4">
    <source>
        <dbReference type="Google" id="ProtNLM"/>
    </source>
</evidence>
<proteinExistence type="predicted"/>
<evidence type="ECO:0000256" key="1">
    <source>
        <dbReference type="SAM" id="MobiDB-lite"/>
    </source>
</evidence>
<sequence length="63" mass="7390">MDMMGWSQVSMLKRYRHVIDDMRRDAAQVMGQALWSAPSTPEPDPDPSDTVVELDTLRRRRTW</sequence>
<evidence type="ECO:0000313" key="2">
    <source>
        <dbReference type="EMBL" id="RJN31876.1"/>
    </source>
</evidence>
<name>A0A3A4F220_9MICC</name>
<comment type="caution">
    <text evidence="2">The sequence shown here is derived from an EMBL/GenBank/DDBJ whole genome shotgun (WGS) entry which is preliminary data.</text>
</comment>
<dbReference type="EMBL" id="QYZP01000002">
    <property type="protein sequence ID" value="RJN31876.1"/>
    <property type="molecule type" value="Genomic_DNA"/>
</dbReference>
<reference evidence="2 3" key="1">
    <citation type="submission" date="2018-09" db="EMBL/GenBank/DDBJ databases">
        <title>Nesterenkonia natronophila sp. nov., an alkaliphilic actinobacteriume isolated from a soda lake, and emended description of the genus Nesterenkonia.</title>
        <authorList>
            <person name="Menes R.J."/>
            <person name="Iriarte A."/>
        </authorList>
    </citation>
    <scope>NUCLEOTIDE SEQUENCE [LARGE SCALE GENOMIC DNA]</scope>
    <source>
        <strain evidence="2 3">M8</strain>
    </source>
</reference>
<protein>
    <recommendedName>
        <fullName evidence="4">Integrase</fullName>
    </recommendedName>
</protein>
<organism evidence="2 3">
    <name type="scientific">Nesterenkonia natronophila</name>
    <dbReference type="NCBI Taxonomy" id="2174932"/>
    <lineage>
        <taxon>Bacteria</taxon>
        <taxon>Bacillati</taxon>
        <taxon>Actinomycetota</taxon>
        <taxon>Actinomycetes</taxon>
        <taxon>Micrococcales</taxon>
        <taxon>Micrococcaceae</taxon>
        <taxon>Nesterenkonia</taxon>
    </lineage>
</organism>
<gene>
    <name evidence="2" type="ORF">D3250_07105</name>
</gene>